<dbReference type="RefSeq" id="WP_085211346.1">
    <property type="nucleotide sequence ID" value="NZ_FXAM01000001.1"/>
</dbReference>
<dbReference type="STRING" id="1760988.SAMN02949497_1495"/>
<dbReference type="CDD" id="cd00761">
    <property type="entry name" value="Glyco_tranf_GTA_type"/>
    <property type="match status" value="1"/>
</dbReference>
<evidence type="ECO:0000256" key="1">
    <source>
        <dbReference type="ARBA" id="ARBA00004167"/>
    </source>
</evidence>
<dbReference type="PANTHER" id="PTHR21461">
    <property type="entry name" value="GLYCOSYLTRANSFERASE FAMILY 92 PROTEIN"/>
    <property type="match status" value="1"/>
</dbReference>
<keyword evidence="2" id="KW-0812">Transmembrane</keyword>
<sequence length="782" mass="87375">MPVEVYGAALAGEYGGVRDGYLTGWVWNAARPSEFVGLRLLIDGEVAAEGRANIWRRRLAELKIGDGRHGYSLGIPRRFVDAESHRVELVTLDGISIARQTLTLAVGEDYVAPVRIVERPKKYYLAILAIAKNEAPYLHEWVAYHRAAGVEHFLIFDNDSDDGTTEMLGRLADLGWVEHVPWPRAAHPESPQKEAYAEGVARLREQAEWIAVVDLDEFIVPLHHPDIPAMLREYPDVTALGLCWRLFGSSGLKQWTPGLVMERFRKCRATGAKLVKSIVRADYIQEARIHAHAMKERATVDELRRPLHGPYAQAGTVAVAQINHYFTKSREEWERKKLRGKADRALDDKDFIRMDEEYAQHDFNEVEDDAIFKFYEATRRGVAWLRANISNGRGAVDAGFRLEPFGGQALRAGSVHPGPGAVLGAGRLMAFSRDYPAPVMAAAKHLAKLAIPPVRLVEVQDAWVAGMMVVAQGGTLFFDPAVYPGYLKKIYEDGIWLKRDIETVLHGIHEITLSEPCFVFYHGNCNNFGHFLTEAVPKLFTIKELYAQGWRAPLLLERHRAGFFMGYVKAILPEAEIVFIEPGIRYRGDFLLPSIDPGYKYHPERVRQMQNYAEAQAGRVDKQFPREIFISRGAFPKSYRRMANSPEIEEIACGHGLAIVRPEALPIPEQAALYRNAEIIVGEYGSGLHNAIYSRPGTAVLALNWINGVQQAIADSFGHAVGFVLPEDGGPVLNHGEGVQKTFNIAPEEFSAALAEIFRMRDFVAGARRAAADCQDDPIKVT</sequence>
<evidence type="ECO:0000256" key="2">
    <source>
        <dbReference type="ARBA" id="ARBA00022692"/>
    </source>
</evidence>
<dbReference type="EMBL" id="FXAM01000001">
    <property type="protein sequence ID" value="SMF94186.1"/>
    <property type="molecule type" value="Genomic_DNA"/>
</dbReference>
<protein>
    <submittedName>
        <fullName evidence="5">Capsular polysaccharide biosynthesis protein</fullName>
    </submittedName>
</protein>
<accession>A0A1Y6CV64</accession>
<dbReference type="OrthoDB" id="7981249at2"/>
<evidence type="ECO:0000313" key="5">
    <source>
        <dbReference type="EMBL" id="SMF94186.1"/>
    </source>
</evidence>
<evidence type="ECO:0000256" key="3">
    <source>
        <dbReference type="ARBA" id="ARBA00022989"/>
    </source>
</evidence>
<dbReference type="Pfam" id="PF04577">
    <property type="entry name" value="Glyco_transf_61"/>
    <property type="match status" value="1"/>
</dbReference>
<keyword evidence="3" id="KW-0472">Membrane</keyword>
<dbReference type="PANTHER" id="PTHR21461:SF69">
    <property type="entry name" value="GLYCOSYLTRANSFERASE FAMILY 92 PROTEIN"/>
    <property type="match status" value="1"/>
</dbReference>
<reference evidence="5 6" key="1">
    <citation type="submission" date="2016-12" db="EMBL/GenBank/DDBJ databases">
        <authorList>
            <person name="Song W.-J."/>
            <person name="Kurnit D.M."/>
        </authorList>
    </citation>
    <scope>NUCLEOTIDE SEQUENCE [LARGE SCALE GENOMIC DNA]</scope>
    <source>
        <strain evidence="5 6">175</strain>
    </source>
</reference>
<evidence type="ECO:0000313" key="6">
    <source>
        <dbReference type="Proteomes" id="UP000192923"/>
    </source>
</evidence>
<organism evidence="5 6">
    <name type="scientific">Methylomagnum ishizawai</name>
    <dbReference type="NCBI Taxonomy" id="1760988"/>
    <lineage>
        <taxon>Bacteria</taxon>
        <taxon>Pseudomonadati</taxon>
        <taxon>Pseudomonadota</taxon>
        <taxon>Gammaproteobacteria</taxon>
        <taxon>Methylococcales</taxon>
        <taxon>Methylococcaceae</taxon>
        <taxon>Methylomagnum</taxon>
    </lineage>
</organism>
<dbReference type="GO" id="GO:0016757">
    <property type="term" value="F:glycosyltransferase activity"/>
    <property type="evidence" value="ECO:0007669"/>
    <property type="project" value="InterPro"/>
</dbReference>
<name>A0A1Y6CV64_9GAMM</name>
<keyword evidence="3" id="KW-1133">Transmembrane helix</keyword>
<dbReference type="Proteomes" id="UP000192923">
    <property type="component" value="Unassembled WGS sequence"/>
</dbReference>
<gene>
    <name evidence="5" type="ORF">SAMN02949497_1495</name>
</gene>
<keyword evidence="6" id="KW-1185">Reference proteome</keyword>
<dbReference type="AlphaFoldDB" id="A0A1Y6CV64"/>
<dbReference type="SUPFAM" id="SSF53448">
    <property type="entry name" value="Nucleotide-diphospho-sugar transferases"/>
    <property type="match status" value="1"/>
</dbReference>
<dbReference type="GO" id="GO:0016020">
    <property type="term" value="C:membrane"/>
    <property type="evidence" value="ECO:0007669"/>
    <property type="project" value="UniProtKB-SubCell"/>
</dbReference>
<proteinExistence type="predicted"/>
<dbReference type="InterPro" id="IPR049625">
    <property type="entry name" value="Glyco_transf_61_cat"/>
</dbReference>
<comment type="subcellular location">
    <subcellularLocation>
        <location evidence="1">Membrane</location>
        <topology evidence="1">Single-pass membrane protein</topology>
    </subcellularLocation>
</comment>
<feature type="domain" description="Glycosyltransferase 61 catalytic" evidence="4">
    <location>
        <begin position="528"/>
        <end position="701"/>
    </location>
</feature>
<evidence type="ECO:0000259" key="4">
    <source>
        <dbReference type="Pfam" id="PF04577"/>
    </source>
</evidence>
<dbReference type="GO" id="GO:0005737">
    <property type="term" value="C:cytoplasm"/>
    <property type="evidence" value="ECO:0007669"/>
    <property type="project" value="TreeGrafter"/>
</dbReference>
<dbReference type="InterPro" id="IPR029044">
    <property type="entry name" value="Nucleotide-diphossugar_trans"/>
</dbReference>
<dbReference type="Pfam" id="PF13704">
    <property type="entry name" value="Glyco_tranf_2_4"/>
    <property type="match status" value="1"/>
</dbReference>